<evidence type="ECO:0000256" key="11">
    <source>
        <dbReference type="ARBA" id="ARBA00022842"/>
    </source>
</evidence>
<dbReference type="UniPathway" id="UPA00378"/>
<reference evidence="21" key="1">
    <citation type="submission" date="2021-02" db="EMBL/GenBank/DDBJ databases">
        <authorList>
            <person name="Dougan E. K."/>
            <person name="Rhodes N."/>
            <person name="Thang M."/>
            <person name="Chan C."/>
        </authorList>
    </citation>
    <scope>NUCLEOTIDE SEQUENCE</scope>
</reference>
<keyword evidence="8" id="KW-0808">Transferase</keyword>
<evidence type="ECO:0000259" key="20">
    <source>
        <dbReference type="Pfam" id="PF21436"/>
    </source>
</evidence>
<evidence type="ECO:0000256" key="10">
    <source>
        <dbReference type="ARBA" id="ARBA00022723"/>
    </source>
</evidence>
<feature type="transmembrane region" description="Helical" evidence="18">
    <location>
        <begin position="407"/>
        <end position="427"/>
    </location>
</feature>
<evidence type="ECO:0000256" key="17">
    <source>
        <dbReference type="SAM" id="MobiDB-lite"/>
    </source>
</evidence>
<evidence type="ECO:0000256" key="14">
    <source>
        <dbReference type="ARBA" id="ARBA00023211"/>
    </source>
</evidence>
<dbReference type="Proteomes" id="UP000649617">
    <property type="component" value="Unassembled WGS sequence"/>
</dbReference>
<feature type="transmembrane region" description="Helical" evidence="18">
    <location>
        <begin position="205"/>
        <end position="227"/>
    </location>
</feature>
<evidence type="ECO:0000256" key="13">
    <source>
        <dbReference type="ARBA" id="ARBA00023136"/>
    </source>
</evidence>
<feature type="transmembrane region" description="Helical" evidence="18">
    <location>
        <begin position="138"/>
        <end position="155"/>
    </location>
</feature>
<dbReference type="GO" id="GO:0012505">
    <property type="term" value="C:endomembrane system"/>
    <property type="evidence" value="ECO:0007669"/>
    <property type="project" value="UniProtKB-SubCell"/>
</dbReference>
<feature type="transmembrane region" description="Helical" evidence="18">
    <location>
        <begin position="298"/>
        <end position="320"/>
    </location>
</feature>
<evidence type="ECO:0000256" key="9">
    <source>
        <dbReference type="ARBA" id="ARBA00022692"/>
    </source>
</evidence>
<comment type="subcellular location">
    <subcellularLocation>
        <location evidence="3">Endomembrane system</location>
        <topology evidence="3">Multi-pass membrane protein</topology>
    </subcellularLocation>
</comment>
<evidence type="ECO:0000256" key="3">
    <source>
        <dbReference type="ARBA" id="ARBA00004127"/>
    </source>
</evidence>
<keyword evidence="12 18" id="KW-1133">Transmembrane helix</keyword>
<sequence>MHPVHDYGYLIHEFDPWFNFRVAQYLSKNGWFKFAEWYDYMSWYPIGRPIGTTTYPGMQFASIWIWNVLKSIPKTEVELPLWLLQSLPKGWRSFLPGHGHMSFGPMKLNDVCVLTPAWFGAFATLFLVLLTIEASESRSAGVAAGMVMAIIPAHLMRSSAGEYDNEAVAVTCFCATFWLWCRSIRTPGSWPWGMLAGLAYFSAAATWGGYIFVNNLIGLHAAVLVAMGKYNSGLYRAYTLWYVVGTCGAMLVPVIGWAPLRAMEQMPSLLVFIVFQLLEACDIVRCRAKSLSSPWRFCLFRVVVFALACLAGAGVCFTLYRLGHFAPLGARIRGLFLKHKKTGNPLVDSVAEHSATSNQAYEQYLGDARFVAAVGLFFCWHQQTPAKLFPVLYAAVAYHFSAKMSRLMIICGPIVSMLAGYPIGIVLEWCLHQFLNMFCAPRPQPQVEMKPRSGGMGSIYRCLWQYLQPLALPAEVSDFLETSESLHCKFPRPCRATRCTVAVLVLVAGYKSIRDQVKTFVATCEEIAPHMGHPSIVFKSRQGLITDYLDGYKWLKANTPADARVMAWWDYGYQITGIGNRTSIADGNTWNHEHIATLGRTLTNPEKKAHNIMKHLADYVLVWAGGQGDDMGKSPHLARIANSVFPDVCGEDDPTCRKFGFYAGGKPTEMMAASFLYKAVRHNIDEGVRLDSKLFKEVHTTKHGLMRIFKVLGVSEDSKKWVANPENRKCDAEGSWYCVGQYPPALHKLISKRKNFAQLEDFNRKDGEKSAYTRMVPLLHNPSKREQASHVRPLNVRIARIVKLSQQRSFSEGGRKLKGIDVNVIRPSASRVPLVSAALAASCVGVGVLVVQKQRWEQEAERQREADALQKAKLESEAALALAEAAKAKAAAAEKAAKQEAEAEEAARAQEAAKRAHEAELKLQEASRKKQTEFAALAGQCSQLLADLKLVAEAADFAEVEELSEFLRRAQVFLDGDAFKSLQESSLDGAAELTGQCAYALQVAKDHLAKMSRTEAVEKQFEAAAAQIRAERRKWLLGEGVDMPALTSALSKAEAAISELKTCGLDLWTHLDESQTAAARQIIANIEESEQKQQSWEQQRQALHQAVLTQDAPACEEALKSDVDSPLSAARAIAEEIQNLPKRGYNDQIASATQQLMPLLPDQVQVDEYTAAATAANHFLTSPELLDQASSLAEALAAQYALEKQELAHSWQLLLQEWKRQNGQDISRVVTEFEDRMRTEKMKVIEGHQQSAAERCEEAVTEAAAEMQEMADKDIYNLQSAQMQSLWAELSQVREGLSNQLHRLEQAPAQLQELWSSQSCPDTQAMSVSRSALTLLALREDEGYEGHPNTKRFVADGKDNFANKMLAGLATELKRLGQDSSHILTRQELQRNFHSQLPELVAAVFEPQAGLASSLIGRIFGKMYILKGEQQEASLHAAIESTLGQWIPGPEQEHTGSHRDSQKHNLRTLALAAQLVDTGKLQEAVDTLESSLSGSLSFSVCLPAVNDPDVKTPLAGQTVGQAVHGSPVVRTAYYECQLAIDCRLKAWCWTCEYYRQQGLCGQLNGAVKAIRQSARLVTTFPPAFAYLATALRPMARGEVSIILNTSLGDFEIQVVAGLAVPMKKVVEILLGAGLLQEQCTTGQKAFATTHPGANGQWASCTTTQNTIAVAAMLSRTPRATGTRAVSAALVIAILPAGRRFVLEVSASVKRVEAVAKSLLTPEGVHEAAGQATKAGISAAEAARTAGKSATDDVNAAATAAGSITS</sequence>
<comment type="similarity">
    <text evidence="5">Belongs to the STT3 family.</text>
</comment>
<keyword evidence="16" id="KW-0175">Coiled coil</keyword>
<dbReference type="InterPro" id="IPR048999">
    <property type="entry name" value="STT3-PglB_core"/>
</dbReference>
<evidence type="ECO:0000256" key="8">
    <source>
        <dbReference type="ARBA" id="ARBA00022679"/>
    </source>
</evidence>
<dbReference type="GO" id="GO:0016020">
    <property type="term" value="C:membrane"/>
    <property type="evidence" value="ECO:0007669"/>
    <property type="project" value="InterPro"/>
</dbReference>
<dbReference type="InterPro" id="IPR048307">
    <property type="entry name" value="STT3_N"/>
</dbReference>
<dbReference type="EC" id="2.4.99.18" evidence="6"/>
<dbReference type="OrthoDB" id="10261066at2759"/>
<evidence type="ECO:0000256" key="15">
    <source>
        <dbReference type="ARBA" id="ARBA00048829"/>
    </source>
</evidence>
<evidence type="ECO:0000256" key="18">
    <source>
        <dbReference type="SAM" id="Phobius"/>
    </source>
</evidence>
<evidence type="ECO:0000256" key="4">
    <source>
        <dbReference type="ARBA" id="ARBA00004922"/>
    </source>
</evidence>
<feature type="region of interest" description="Disordered" evidence="17">
    <location>
        <begin position="901"/>
        <end position="921"/>
    </location>
</feature>
<dbReference type="GO" id="GO:0004579">
    <property type="term" value="F:dolichyl-diphosphooligosaccharide-protein glycotransferase activity"/>
    <property type="evidence" value="ECO:0007669"/>
    <property type="project" value="UniProtKB-EC"/>
</dbReference>
<comment type="caution">
    <text evidence="21">The sequence shown here is derived from an EMBL/GenBank/DDBJ whole genome shotgun (WGS) entry which is preliminary data.</text>
</comment>
<dbReference type="EMBL" id="CAJNIZ010021446">
    <property type="protein sequence ID" value="CAE7451848.1"/>
    <property type="molecule type" value="Genomic_DNA"/>
</dbReference>
<keyword evidence="13 18" id="KW-0472">Membrane</keyword>
<feature type="coiled-coil region" evidence="16">
    <location>
        <begin position="1079"/>
        <end position="1106"/>
    </location>
</feature>
<evidence type="ECO:0000259" key="19">
    <source>
        <dbReference type="Pfam" id="PF02516"/>
    </source>
</evidence>
<dbReference type="PANTHER" id="PTHR13872">
    <property type="entry name" value="DOLICHYL-DIPHOSPHOOLIGOSACCHARIDE--PROTEIN GLYCOSYLTRANSFERASE SUBUNIT"/>
    <property type="match status" value="1"/>
</dbReference>
<keyword evidence="10" id="KW-0479">Metal-binding</keyword>
<dbReference type="InterPro" id="IPR003674">
    <property type="entry name" value="Oligo_trans_STT3"/>
</dbReference>
<comment type="cofactor">
    <cofactor evidence="1">
        <name>Mn(2+)</name>
        <dbReference type="ChEBI" id="CHEBI:29035"/>
    </cofactor>
</comment>
<comment type="cofactor">
    <cofactor evidence="2">
        <name>Mg(2+)</name>
        <dbReference type="ChEBI" id="CHEBI:18420"/>
    </cofactor>
</comment>
<keyword evidence="11" id="KW-0460">Magnesium</keyword>
<dbReference type="Pfam" id="PF21436">
    <property type="entry name" value="STT3-PglB_core"/>
    <property type="match status" value="1"/>
</dbReference>
<gene>
    <name evidence="21" type="primary">stt3</name>
    <name evidence="21" type="ORF">SPIL2461_LOCUS11071</name>
</gene>
<evidence type="ECO:0000256" key="5">
    <source>
        <dbReference type="ARBA" id="ARBA00010810"/>
    </source>
</evidence>
<keyword evidence="9 18" id="KW-0812">Transmembrane</keyword>
<organism evidence="21 22">
    <name type="scientific">Symbiodinium pilosum</name>
    <name type="common">Dinoflagellate</name>
    <dbReference type="NCBI Taxonomy" id="2952"/>
    <lineage>
        <taxon>Eukaryota</taxon>
        <taxon>Sar</taxon>
        <taxon>Alveolata</taxon>
        <taxon>Dinophyceae</taxon>
        <taxon>Suessiales</taxon>
        <taxon>Symbiodiniaceae</taxon>
        <taxon>Symbiodinium</taxon>
    </lineage>
</organism>
<evidence type="ECO:0000256" key="16">
    <source>
        <dbReference type="SAM" id="Coils"/>
    </source>
</evidence>
<evidence type="ECO:0000313" key="21">
    <source>
        <dbReference type="EMBL" id="CAE7451848.1"/>
    </source>
</evidence>
<evidence type="ECO:0000256" key="6">
    <source>
        <dbReference type="ARBA" id="ARBA00012605"/>
    </source>
</evidence>
<proteinExistence type="inferred from homology"/>
<evidence type="ECO:0000256" key="2">
    <source>
        <dbReference type="ARBA" id="ARBA00001946"/>
    </source>
</evidence>
<evidence type="ECO:0000256" key="12">
    <source>
        <dbReference type="ARBA" id="ARBA00022989"/>
    </source>
</evidence>
<dbReference type="PANTHER" id="PTHR13872:SF1">
    <property type="entry name" value="DOLICHYL-DIPHOSPHOOLIGOSACCHARIDE--PROTEIN GLYCOSYLTRANSFERASE SUBUNIT STT3B"/>
    <property type="match status" value="1"/>
</dbReference>
<keyword evidence="14" id="KW-0464">Manganese</keyword>
<evidence type="ECO:0000256" key="7">
    <source>
        <dbReference type="ARBA" id="ARBA00022676"/>
    </source>
</evidence>
<feature type="transmembrane region" description="Helical" evidence="18">
    <location>
        <begin position="111"/>
        <end position="132"/>
    </location>
</feature>
<comment type="catalytic activity">
    <reaction evidence="15">
        <text>a di-trans,poly-cis-dolichyl diphosphooligosaccharide + L-asparaginyl-[protein] = N(4)-(oligosaccharide-(1-&gt;4)-N-acetyl-beta-D-glucosaminyl-(1-&gt;4)-N-acetyl-beta-D-glucosaminyl)-L-asparaginyl-[protein] + a di-trans,poly-cis-dolichyl diphosphate + H(+)</text>
        <dbReference type="Rhea" id="RHEA:22980"/>
        <dbReference type="Rhea" id="RHEA-COMP:12804"/>
        <dbReference type="Rhea" id="RHEA-COMP:12805"/>
        <dbReference type="Rhea" id="RHEA-COMP:19506"/>
        <dbReference type="Rhea" id="RHEA-COMP:19509"/>
        <dbReference type="ChEBI" id="CHEBI:15378"/>
        <dbReference type="ChEBI" id="CHEBI:50347"/>
        <dbReference type="ChEBI" id="CHEBI:57497"/>
        <dbReference type="ChEBI" id="CHEBI:57570"/>
        <dbReference type="ChEBI" id="CHEBI:132529"/>
        <dbReference type="EC" id="2.4.99.18"/>
    </reaction>
</comment>
<protein>
    <recommendedName>
        <fullName evidence="6">dolichyl-diphosphooligosaccharide--protein glycotransferase</fullName>
        <ecNumber evidence="6">2.4.99.18</ecNumber>
    </recommendedName>
</protein>
<dbReference type="Gene3D" id="3.40.50.12610">
    <property type="match status" value="1"/>
</dbReference>
<comment type="pathway">
    <text evidence="4">Protein modification; protein glycosylation.</text>
</comment>
<feature type="domain" description="STT3/PglB/AglB core" evidence="20">
    <location>
        <begin position="564"/>
        <end position="619"/>
    </location>
</feature>
<feature type="transmembrane region" description="Helical" evidence="18">
    <location>
        <begin position="239"/>
        <end position="260"/>
    </location>
</feature>
<accession>A0A812RVB4</accession>
<dbReference type="Pfam" id="PF02516">
    <property type="entry name" value="STT3"/>
    <property type="match status" value="1"/>
</dbReference>
<evidence type="ECO:0000256" key="1">
    <source>
        <dbReference type="ARBA" id="ARBA00001936"/>
    </source>
</evidence>
<feature type="domain" description="Oligosaccharyl transferase STT3 N-terminal" evidence="19">
    <location>
        <begin position="6"/>
        <end position="418"/>
    </location>
</feature>
<keyword evidence="22" id="KW-1185">Reference proteome</keyword>
<keyword evidence="7" id="KW-0328">Glycosyltransferase</keyword>
<dbReference type="GO" id="GO:0046872">
    <property type="term" value="F:metal ion binding"/>
    <property type="evidence" value="ECO:0007669"/>
    <property type="project" value="UniProtKB-KW"/>
</dbReference>
<name>A0A812RVB4_SYMPI</name>
<evidence type="ECO:0000313" key="22">
    <source>
        <dbReference type="Proteomes" id="UP000649617"/>
    </source>
</evidence>